<keyword evidence="2" id="KW-1185">Reference proteome</keyword>
<dbReference type="Proteomes" id="UP001162992">
    <property type="component" value="Chromosome 8"/>
</dbReference>
<comment type="caution">
    <text evidence="1">The sequence shown here is derived from an EMBL/GenBank/DDBJ whole genome shotgun (WGS) entry which is preliminary data.</text>
</comment>
<sequence>MAGRERYGSPLYGRQRNNTSSNDPPLPASSPAHVRSGSIALSTVKKNQNYAAKAAAARLAQVMASQSTDDDDDDDDDLQFNNSSSFSSLKRSQSPKILRNYDEGGSGQHRSTSAVLSSVAVRPPAAPPSTFGVRSKAALLPTAAARLPEPVEPIPDVSQERRVPPDAVLLNMRQDSVNSRREAAALHDEIDLLQEENEIMLDKLRLAEEKLQESEARARELEKQVASLGEGISLDARLLNRKEAALRQREAALLAAKETKDGRDDEILALRLEAEAARDEAVAASEQARDAEAEAKALRTMTHRMILTQEEMEEVVLKRCWLARYWGLSVRHSVHAEIAAAKYEHWSSLAPLPLEVVLSAGQKAKDGSSNEQRESTLSGLEANYESKKTSRFARDVNDITGEGNIESMLSVEKGLRELASLKVEDAVLLAMAEYRRPSLLRVNQAVSAGKGGDGVKLIESMELSSEEIEDVQFKQAWLMYYWRRAKNNGIEDDVAHERLQYWSNRSVQTPTFLDAVDVERGMMEIRKLGLEDQLWEASRKEILHEGMNQKAGLNIEMDGAAS</sequence>
<evidence type="ECO:0000313" key="2">
    <source>
        <dbReference type="Proteomes" id="UP001162992"/>
    </source>
</evidence>
<evidence type="ECO:0000313" key="1">
    <source>
        <dbReference type="EMBL" id="KAJ7546850.1"/>
    </source>
</evidence>
<reference evidence="2" key="1">
    <citation type="journal article" date="2024" name="Proc. Natl. Acad. Sci. U.S.A.">
        <title>Extraordinary preservation of gene collinearity over three hundred million years revealed in homosporous lycophytes.</title>
        <authorList>
            <person name="Li C."/>
            <person name="Wickell D."/>
            <person name="Kuo L.Y."/>
            <person name="Chen X."/>
            <person name="Nie B."/>
            <person name="Liao X."/>
            <person name="Peng D."/>
            <person name="Ji J."/>
            <person name="Jenkins J."/>
            <person name="Williams M."/>
            <person name="Shu S."/>
            <person name="Plott C."/>
            <person name="Barry K."/>
            <person name="Rajasekar S."/>
            <person name="Grimwood J."/>
            <person name="Han X."/>
            <person name="Sun S."/>
            <person name="Hou Z."/>
            <person name="He W."/>
            <person name="Dai G."/>
            <person name="Sun C."/>
            <person name="Schmutz J."/>
            <person name="Leebens-Mack J.H."/>
            <person name="Li F.W."/>
            <person name="Wang L."/>
        </authorList>
    </citation>
    <scope>NUCLEOTIDE SEQUENCE [LARGE SCALE GENOMIC DNA]</scope>
    <source>
        <strain evidence="2">cv. PW_Plant_1</strain>
    </source>
</reference>
<dbReference type="EMBL" id="CM055099">
    <property type="protein sequence ID" value="KAJ7546850.1"/>
    <property type="molecule type" value="Genomic_DNA"/>
</dbReference>
<name>A0ACC2CY28_DIPCM</name>
<organism evidence="1 2">
    <name type="scientific">Diphasiastrum complanatum</name>
    <name type="common">Issler's clubmoss</name>
    <name type="synonym">Lycopodium complanatum</name>
    <dbReference type="NCBI Taxonomy" id="34168"/>
    <lineage>
        <taxon>Eukaryota</taxon>
        <taxon>Viridiplantae</taxon>
        <taxon>Streptophyta</taxon>
        <taxon>Embryophyta</taxon>
        <taxon>Tracheophyta</taxon>
        <taxon>Lycopodiopsida</taxon>
        <taxon>Lycopodiales</taxon>
        <taxon>Lycopodiaceae</taxon>
        <taxon>Lycopodioideae</taxon>
        <taxon>Diphasiastrum</taxon>
    </lineage>
</organism>
<proteinExistence type="predicted"/>
<gene>
    <name evidence="1" type="ORF">O6H91_08G057000</name>
</gene>
<accession>A0ACC2CY28</accession>
<protein>
    <submittedName>
        <fullName evidence="1">Uncharacterized protein</fullName>
    </submittedName>
</protein>